<keyword evidence="4" id="KW-1003">Cell membrane</keyword>
<evidence type="ECO:0000313" key="11">
    <source>
        <dbReference type="EMBL" id="ATG75388.1"/>
    </source>
</evidence>
<dbReference type="GO" id="GO:0006826">
    <property type="term" value="P:iron ion transport"/>
    <property type="evidence" value="ECO:0007669"/>
    <property type="project" value="UniProtKB-KW"/>
</dbReference>
<comment type="subcellular location">
    <subcellularLocation>
        <location evidence="1">Cell membrane</location>
        <topology evidence="1">Peripheral membrane protein</topology>
    </subcellularLocation>
</comment>
<dbReference type="Gene3D" id="3.40.50.300">
    <property type="entry name" value="P-loop containing nucleotide triphosphate hydrolases"/>
    <property type="match status" value="1"/>
</dbReference>
<evidence type="ECO:0000256" key="9">
    <source>
        <dbReference type="ARBA" id="ARBA00023065"/>
    </source>
</evidence>
<dbReference type="FunFam" id="3.40.50.300:FF:000134">
    <property type="entry name" value="Iron-enterobactin ABC transporter ATP-binding protein"/>
    <property type="match status" value="1"/>
</dbReference>
<keyword evidence="3" id="KW-0813">Transport</keyword>
<gene>
    <name evidence="11" type="ORF">AN401_17300</name>
</gene>
<dbReference type="EMBL" id="CP012621">
    <property type="protein sequence ID" value="ATG75388.1"/>
    <property type="molecule type" value="Genomic_DNA"/>
</dbReference>
<evidence type="ECO:0000256" key="7">
    <source>
        <dbReference type="ARBA" id="ARBA00022840"/>
    </source>
</evidence>
<dbReference type="PROSITE" id="PS00211">
    <property type="entry name" value="ABC_TRANSPORTER_1"/>
    <property type="match status" value="1"/>
</dbReference>
<dbReference type="PROSITE" id="PS50893">
    <property type="entry name" value="ABC_TRANSPORTER_2"/>
    <property type="match status" value="1"/>
</dbReference>
<dbReference type="GO" id="GO:0016887">
    <property type="term" value="F:ATP hydrolysis activity"/>
    <property type="evidence" value="ECO:0007669"/>
    <property type="project" value="InterPro"/>
</dbReference>
<dbReference type="KEGG" id="zdf:AN401_17300"/>
<name>A0A231MYY2_9GAMM</name>
<evidence type="ECO:0000256" key="4">
    <source>
        <dbReference type="ARBA" id="ARBA00022475"/>
    </source>
</evidence>
<keyword evidence="10" id="KW-0472">Membrane</keyword>
<dbReference type="InterPro" id="IPR003593">
    <property type="entry name" value="AAA+_ATPase"/>
</dbReference>
<keyword evidence="12" id="KW-1185">Reference proteome</keyword>
<evidence type="ECO:0000256" key="3">
    <source>
        <dbReference type="ARBA" id="ARBA00022448"/>
    </source>
</evidence>
<dbReference type="AlphaFoldDB" id="A0A231MYY2"/>
<dbReference type="OrthoDB" id="5292475at2"/>
<dbReference type="SMART" id="SM00382">
    <property type="entry name" value="AAA"/>
    <property type="match status" value="1"/>
</dbReference>
<keyword evidence="6" id="KW-0547">Nucleotide-binding</keyword>
<keyword evidence="8" id="KW-0408">Iron</keyword>
<dbReference type="GO" id="GO:0005524">
    <property type="term" value="F:ATP binding"/>
    <property type="evidence" value="ECO:0007669"/>
    <property type="project" value="UniProtKB-KW"/>
</dbReference>
<dbReference type="SUPFAM" id="SSF52540">
    <property type="entry name" value="P-loop containing nucleoside triphosphate hydrolases"/>
    <property type="match status" value="1"/>
</dbReference>
<keyword evidence="9" id="KW-0406">Ion transport</keyword>
<evidence type="ECO:0000313" key="12">
    <source>
        <dbReference type="Proteomes" id="UP000217763"/>
    </source>
</evidence>
<dbReference type="CDD" id="cd03214">
    <property type="entry name" value="ABC_Iron-Siderophores_B12_Hemin"/>
    <property type="match status" value="1"/>
</dbReference>
<evidence type="ECO:0000256" key="6">
    <source>
        <dbReference type="ARBA" id="ARBA00022741"/>
    </source>
</evidence>
<reference evidence="12" key="1">
    <citation type="submission" date="2015-09" db="EMBL/GenBank/DDBJ databases">
        <authorList>
            <person name="Shao Z."/>
            <person name="Wang L."/>
        </authorList>
    </citation>
    <scope>NUCLEOTIDE SEQUENCE [LARGE SCALE GENOMIC DNA]</scope>
    <source>
        <strain evidence="12">F13-1</strain>
    </source>
</reference>
<keyword evidence="5" id="KW-0410">Iron transport</keyword>
<organism evidence="11 12">
    <name type="scientific">Zobellella denitrificans</name>
    <dbReference type="NCBI Taxonomy" id="347534"/>
    <lineage>
        <taxon>Bacteria</taxon>
        <taxon>Pseudomonadati</taxon>
        <taxon>Pseudomonadota</taxon>
        <taxon>Gammaproteobacteria</taxon>
        <taxon>Aeromonadales</taxon>
        <taxon>Aeromonadaceae</taxon>
        <taxon>Zobellella</taxon>
    </lineage>
</organism>
<dbReference type="PANTHER" id="PTHR42771:SF2">
    <property type="entry name" value="IRON(3+)-HYDROXAMATE IMPORT ATP-BINDING PROTEIN FHUC"/>
    <property type="match status" value="1"/>
</dbReference>
<dbReference type="InterPro" id="IPR051535">
    <property type="entry name" value="Siderophore_ABC-ATPase"/>
</dbReference>
<dbReference type="Proteomes" id="UP000217763">
    <property type="component" value="Chromosome"/>
</dbReference>
<dbReference type="RefSeq" id="WP_094039599.1">
    <property type="nucleotide sequence ID" value="NZ_CP012621.1"/>
</dbReference>
<dbReference type="PANTHER" id="PTHR42771">
    <property type="entry name" value="IRON(3+)-HYDROXAMATE IMPORT ATP-BINDING PROTEIN FHUC"/>
    <property type="match status" value="1"/>
</dbReference>
<protein>
    <submittedName>
        <fullName evidence="11">Uncharacterized protein</fullName>
    </submittedName>
</protein>
<dbReference type="GO" id="GO:0005886">
    <property type="term" value="C:plasma membrane"/>
    <property type="evidence" value="ECO:0007669"/>
    <property type="project" value="UniProtKB-SubCell"/>
</dbReference>
<dbReference type="InterPro" id="IPR017871">
    <property type="entry name" value="ABC_transporter-like_CS"/>
</dbReference>
<proteinExistence type="inferred from homology"/>
<dbReference type="InterPro" id="IPR003439">
    <property type="entry name" value="ABC_transporter-like_ATP-bd"/>
</dbReference>
<evidence type="ECO:0000256" key="8">
    <source>
        <dbReference type="ARBA" id="ARBA00023004"/>
    </source>
</evidence>
<evidence type="ECO:0000256" key="5">
    <source>
        <dbReference type="ARBA" id="ARBA00022496"/>
    </source>
</evidence>
<evidence type="ECO:0000256" key="1">
    <source>
        <dbReference type="ARBA" id="ARBA00004202"/>
    </source>
</evidence>
<evidence type="ECO:0000256" key="2">
    <source>
        <dbReference type="ARBA" id="ARBA00005417"/>
    </source>
</evidence>
<accession>A0A231MYY2</accession>
<comment type="similarity">
    <text evidence="2">Belongs to the ABC transporter superfamily.</text>
</comment>
<keyword evidence="7" id="KW-0067">ATP-binding</keyword>
<sequence>MNEDAIRAEGLSVGYRGQPLIERQNVAIPAGRITVLLGANGCGKSTLLKTLAGLQPAREGRIRIGQEKLAAIPGRRLARRLAFLPQHPAAPDTLTVAELVMMGRYPYRRPLLPPAPADHGAVAEALRQTDMAPLAERRLAALSGGQRQRAWLAMVLAQQTDILMLDEPTSYLDLSHQYELLNLLRRLNREQGKTLVLVLHDLNQAFEFADHLIYMKQGRLVAEGSPAETATPALVDAIFGLHCDIRPHPQAGCPLLIPLAGCR</sequence>
<evidence type="ECO:0000256" key="10">
    <source>
        <dbReference type="ARBA" id="ARBA00023136"/>
    </source>
</evidence>
<dbReference type="Pfam" id="PF00005">
    <property type="entry name" value="ABC_tran"/>
    <property type="match status" value="1"/>
</dbReference>
<dbReference type="InterPro" id="IPR027417">
    <property type="entry name" value="P-loop_NTPase"/>
</dbReference>